<sequence length="147" mass="16931">MEDQPSPEMPAPEHIRPDGVDDDTVSAVGTLSEALETVERARGQLYEFHQLMGHADLLLGNAIDELREAGHSKIADRLQEKMLGRNTIPGRWTFQIVEEFDDGYWDEFRSHERTVRDELLEGKRHIFEAEMKENRRTHGRQGHEATP</sequence>
<reference evidence="2" key="1">
    <citation type="journal article" date="2014" name="Int. J. Syst. Evol. Microbiol.">
        <title>Complete genome sequence of Corynebacterium casei LMG S-19264T (=DSM 44701T), isolated from a smear-ripened cheese.</title>
        <authorList>
            <consortium name="US DOE Joint Genome Institute (JGI-PGF)"/>
            <person name="Walter F."/>
            <person name="Albersmeier A."/>
            <person name="Kalinowski J."/>
            <person name="Ruckert C."/>
        </authorList>
    </citation>
    <scope>NUCLEOTIDE SEQUENCE</scope>
    <source>
        <strain evidence="2">CCM 7905</strain>
    </source>
</reference>
<keyword evidence="3" id="KW-1185">Reference proteome</keyword>
<protein>
    <submittedName>
        <fullName evidence="2">Uncharacterized protein</fullName>
    </submittedName>
</protein>
<gene>
    <name evidence="2" type="ORF">GCM10007304_07640</name>
</gene>
<reference evidence="2" key="2">
    <citation type="submission" date="2020-09" db="EMBL/GenBank/DDBJ databases">
        <authorList>
            <person name="Sun Q."/>
            <person name="Sedlacek I."/>
        </authorList>
    </citation>
    <scope>NUCLEOTIDE SEQUENCE</scope>
    <source>
        <strain evidence="2">CCM 7905</strain>
    </source>
</reference>
<evidence type="ECO:0000256" key="1">
    <source>
        <dbReference type="SAM" id="MobiDB-lite"/>
    </source>
</evidence>
<comment type="caution">
    <text evidence="2">The sequence shown here is derived from an EMBL/GenBank/DDBJ whole genome shotgun (WGS) entry which is preliminary data.</text>
</comment>
<proteinExistence type="predicted"/>
<dbReference type="EMBL" id="BMCU01000001">
    <property type="protein sequence ID" value="GGF96155.1"/>
    <property type="molecule type" value="Genomic_DNA"/>
</dbReference>
<accession>A0A917CSZ6</accession>
<dbReference type="Proteomes" id="UP000654257">
    <property type="component" value="Unassembled WGS sequence"/>
</dbReference>
<feature type="region of interest" description="Disordered" evidence="1">
    <location>
        <begin position="1"/>
        <end position="22"/>
    </location>
</feature>
<name>A0A917CSZ6_9NOCA</name>
<dbReference type="RefSeq" id="WP_188543335.1">
    <property type="nucleotide sequence ID" value="NZ_BMCU01000001.1"/>
</dbReference>
<dbReference type="AlphaFoldDB" id="A0A917CSZ6"/>
<evidence type="ECO:0000313" key="3">
    <source>
        <dbReference type="Proteomes" id="UP000654257"/>
    </source>
</evidence>
<organism evidence="2 3">
    <name type="scientific">Rhodococcoides trifolii</name>
    <dbReference type="NCBI Taxonomy" id="908250"/>
    <lineage>
        <taxon>Bacteria</taxon>
        <taxon>Bacillati</taxon>
        <taxon>Actinomycetota</taxon>
        <taxon>Actinomycetes</taxon>
        <taxon>Mycobacteriales</taxon>
        <taxon>Nocardiaceae</taxon>
        <taxon>Rhodococcoides</taxon>
    </lineage>
</organism>
<evidence type="ECO:0000313" key="2">
    <source>
        <dbReference type="EMBL" id="GGF96155.1"/>
    </source>
</evidence>